<dbReference type="GO" id="GO:0004386">
    <property type="term" value="F:helicase activity"/>
    <property type="evidence" value="ECO:0007669"/>
    <property type="project" value="UniProtKB-KW"/>
</dbReference>
<reference evidence="1 2" key="1">
    <citation type="submission" date="2017-07" db="EMBL/GenBank/DDBJ databases">
        <title>An improved, manually edited Actinidia chinensis var. chinensis (kiwifruit) genome highlights the challenges associated with draft genomes and gene prediction in plants.</title>
        <authorList>
            <person name="Pilkington S."/>
            <person name="Crowhurst R."/>
            <person name="Hilario E."/>
            <person name="Nardozza S."/>
            <person name="Fraser L."/>
            <person name="Peng Y."/>
            <person name="Gunaseelan K."/>
            <person name="Simpson R."/>
            <person name="Tahir J."/>
            <person name="Deroles S."/>
            <person name="Templeton K."/>
            <person name="Luo Z."/>
            <person name="Davy M."/>
            <person name="Cheng C."/>
            <person name="Mcneilage M."/>
            <person name="Scaglione D."/>
            <person name="Liu Y."/>
            <person name="Zhang Q."/>
            <person name="Datson P."/>
            <person name="De Silva N."/>
            <person name="Gardiner S."/>
            <person name="Bassett H."/>
            <person name="Chagne D."/>
            <person name="Mccallum J."/>
            <person name="Dzierzon H."/>
            <person name="Deng C."/>
            <person name="Wang Y.-Y."/>
            <person name="Barron N."/>
            <person name="Manako K."/>
            <person name="Bowen J."/>
            <person name="Foster T."/>
            <person name="Erridge Z."/>
            <person name="Tiffin H."/>
            <person name="Waite C."/>
            <person name="Davies K."/>
            <person name="Grierson E."/>
            <person name="Laing W."/>
            <person name="Kirk R."/>
            <person name="Chen X."/>
            <person name="Wood M."/>
            <person name="Montefiori M."/>
            <person name="Brummell D."/>
            <person name="Schwinn K."/>
            <person name="Catanach A."/>
            <person name="Fullerton C."/>
            <person name="Li D."/>
            <person name="Meiyalaghan S."/>
            <person name="Nieuwenhuizen N."/>
            <person name="Read N."/>
            <person name="Prakash R."/>
            <person name="Hunter D."/>
            <person name="Zhang H."/>
            <person name="Mckenzie M."/>
            <person name="Knabel M."/>
            <person name="Harris A."/>
            <person name="Allan A."/>
            <person name="Chen A."/>
            <person name="Janssen B."/>
            <person name="Plunkett B."/>
            <person name="Dwamena C."/>
            <person name="Voogd C."/>
            <person name="Leif D."/>
            <person name="Lafferty D."/>
            <person name="Souleyre E."/>
            <person name="Varkonyi-Gasic E."/>
            <person name="Gambi F."/>
            <person name="Hanley J."/>
            <person name="Yao J.-L."/>
            <person name="Cheung J."/>
            <person name="David K."/>
            <person name="Warren B."/>
            <person name="Marsh K."/>
            <person name="Snowden K."/>
            <person name="Lin-Wang K."/>
            <person name="Brian L."/>
            <person name="Martinez-Sanchez M."/>
            <person name="Wang M."/>
            <person name="Ileperuma N."/>
            <person name="Macnee N."/>
            <person name="Campin R."/>
            <person name="Mcatee P."/>
            <person name="Drummond R."/>
            <person name="Espley R."/>
            <person name="Ireland H."/>
            <person name="Wu R."/>
            <person name="Atkinson R."/>
            <person name="Karunairetnam S."/>
            <person name="Bulley S."/>
            <person name="Chunkath S."/>
            <person name="Hanley Z."/>
            <person name="Storey R."/>
            <person name="Thrimawithana A."/>
            <person name="Thomson S."/>
            <person name="David C."/>
            <person name="Testolin R."/>
        </authorList>
    </citation>
    <scope>NUCLEOTIDE SEQUENCE [LARGE SCALE GENOMIC DNA]</scope>
    <source>
        <strain evidence="2">cv. Red5</strain>
        <tissue evidence="1">Young leaf</tissue>
    </source>
</reference>
<dbReference type="EMBL" id="NKQK01000018">
    <property type="protein sequence ID" value="PSS04158.1"/>
    <property type="molecule type" value="Genomic_DNA"/>
</dbReference>
<organism evidence="1 2">
    <name type="scientific">Actinidia chinensis var. chinensis</name>
    <name type="common">Chinese soft-hair kiwi</name>
    <dbReference type="NCBI Taxonomy" id="1590841"/>
    <lineage>
        <taxon>Eukaryota</taxon>
        <taxon>Viridiplantae</taxon>
        <taxon>Streptophyta</taxon>
        <taxon>Embryophyta</taxon>
        <taxon>Tracheophyta</taxon>
        <taxon>Spermatophyta</taxon>
        <taxon>Magnoliopsida</taxon>
        <taxon>eudicotyledons</taxon>
        <taxon>Gunneridae</taxon>
        <taxon>Pentapetalae</taxon>
        <taxon>asterids</taxon>
        <taxon>Ericales</taxon>
        <taxon>Actinidiaceae</taxon>
        <taxon>Actinidia</taxon>
    </lineage>
</organism>
<keyword evidence="1" id="KW-0547">Nucleotide-binding</keyword>
<protein>
    <submittedName>
        <fullName evidence="1">DEAD-box ATP-dependent RNA helicase</fullName>
    </submittedName>
</protein>
<keyword evidence="1" id="KW-0378">Hydrolase</keyword>
<proteinExistence type="predicted"/>
<accession>A0A2R6Q8H2</accession>
<keyword evidence="1" id="KW-0347">Helicase</keyword>
<dbReference type="Gramene" id="PSS04158">
    <property type="protein sequence ID" value="PSS04158"/>
    <property type="gene ID" value="CEY00_Acc19998"/>
</dbReference>
<gene>
    <name evidence="1" type="ORF">CEY00_Acc19998</name>
</gene>
<evidence type="ECO:0000313" key="2">
    <source>
        <dbReference type="Proteomes" id="UP000241394"/>
    </source>
</evidence>
<evidence type="ECO:0000313" key="1">
    <source>
        <dbReference type="EMBL" id="PSS04158.1"/>
    </source>
</evidence>
<keyword evidence="2" id="KW-1185">Reference proteome</keyword>
<sequence length="109" mass="12271">MSPMAEEEEDNTEEQNPYHHLSQFRIGLPHSRMDDFCDLGGLCFPLVWSLVWDGLNLVPDNSAFIGLGGLVRFSTQACPSGRLEHLSLSVNPITCEDRVNWYVSACSWL</sequence>
<comment type="caution">
    <text evidence="1">The sequence shown here is derived from an EMBL/GenBank/DDBJ whole genome shotgun (WGS) entry which is preliminary data.</text>
</comment>
<dbReference type="InParanoid" id="A0A2R6Q8H2"/>
<name>A0A2R6Q8H2_ACTCC</name>
<reference evidence="2" key="2">
    <citation type="journal article" date="2018" name="BMC Genomics">
        <title>A manually annotated Actinidia chinensis var. chinensis (kiwifruit) genome highlights the challenges associated with draft genomes and gene prediction in plants.</title>
        <authorList>
            <person name="Pilkington S.M."/>
            <person name="Crowhurst R."/>
            <person name="Hilario E."/>
            <person name="Nardozza S."/>
            <person name="Fraser L."/>
            <person name="Peng Y."/>
            <person name="Gunaseelan K."/>
            <person name="Simpson R."/>
            <person name="Tahir J."/>
            <person name="Deroles S.C."/>
            <person name="Templeton K."/>
            <person name="Luo Z."/>
            <person name="Davy M."/>
            <person name="Cheng C."/>
            <person name="McNeilage M."/>
            <person name="Scaglione D."/>
            <person name="Liu Y."/>
            <person name="Zhang Q."/>
            <person name="Datson P."/>
            <person name="De Silva N."/>
            <person name="Gardiner S.E."/>
            <person name="Bassett H."/>
            <person name="Chagne D."/>
            <person name="McCallum J."/>
            <person name="Dzierzon H."/>
            <person name="Deng C."/>
            <person name="Wang Y.Y."/>
            <person name="Barron L."/>
            <person name="Manako K."/>
            <person name="Bowen J."/>
            <person name="Foster T.M."/>
            <person name="Erridge Z.A."/>
            <person name="Tiffin H."/>
            <person name="Waite C.N."/>
            <person name="Davies K.M."/>
            <person name="Grierson E.P."/>
            <person name="Laing W.A."/>
            <person name="Kirk R."/>
            <person name="Chen X."/>
            <person name="Wood M."/>
            <person name="Montefiori M."/>
            <person name="Brummell D.A."/>
            <person name="Schwinn K.E."/>
            <person name="Catanach A."/>
            <person name="Fullerton C."/>
            <person name="Li D."/>
            <person name="Meiyalaghan S."/>
            <person name="Nieuwenhuizen N."/>
            <person name="Read N."/>
            <person name="Prakash R."/>
            <person name="Hunter D."/>
            <person name="Zhang H."/>
            <person name="McKenzie M."/>
            <person name="Knabel M."/>
            <person name="Harris A."/>
            <person name="Allan A.C."/>
            <person name="Gleave A."/>
            <person name="Chen A."/>
            <person name="Janssen B.J."/>
            <person name="Plunkett B."/>
            <person name="Ampomah-Dwamena C."/>
            <person name="Voogd C."/>
            <person name="Leif D."/>
            <person name="Lafferty D."/>
            <person name="Souleyre E.J.F."/>
            <person name="Varkonyi-Gasic E."/>
            <person name="Gambi F."/>
            <person name="Hanley J."/>
            <person name="Yao J.L."/>
            <person name="Cheung J."/>
            <person name="David K.M."/>
            <person name="Warren B."/>
            <person name="Marsh K."/>
            <person name="Snowden K.C."/>
            <person name="Lin-Wang K."/>
            <person name="Brian L."/>
            <person name="Martinez-Sanchez M."/>
            <person name="Wang M."/>
            <person name="Ileperuma N."/>
            <person name="Macnee N."/>
            <person name="Campin R."/>
            <person name="McAtee P."/>
            <person name="Drummond R.S.M."/>
            <person name="Espley R.V."/>
            <person name="Ireland H.S."/>
            <person name="Wu R."/>
            <person name="Atkinson R.G."/>
            <person name="Karunairetnam S."/>
            <person name="Bulley S."/>
            <person name="Chunkath S."/>
            <person name="Hanley Z."/>
            <person name="Storey R."/>
            <person name="Thrimawithana A.H."/>
            <person name="Thomson S."/>
            <person name="David C."/>
            <person name="Testolin R."/>
            <person name="Huang H."/>
            <person name="Hellens R.P."/>
            <person name="Schaffer R.J."/>
        </authorList>
    </citation>
    <scope>NUCLEOTIDE SEQUENCE [LARGE SCALE GENOMIC DNA]</scope>
    <source>
        <strain evidence="2">cv. Red5</strain>
    </source>
</reference>
<dbReference type="Proteomes" id="UP000241394">
    <property type="component" value="Chromosome LG18"/>
</dbReference>
<keyword evidence="1" id="KW-0067">ATP-binding</keyword>
<dbReference type="AlphaFoldDB" id="A0A2R6Q8H2"/>